<evidence type="ECO:0000313" key="6">
    <source>
        <dbReference type="Proteomes" id="UP000663583"/>
    </source>
</evidence>
<dbReference type="InterPro" id="IPR002347">
    <property type="entry name" value="SDR_fam"/>
</dbReference>
<dbReference type="Gene3D" id="3.40.50.720">
    <property type="entry name" value="NAD(P)-binding Rossmann-like Domain"/>
    <property type="match status" value="1"/>
</dbReference>
<evidence type="ECO:0000313" key="5">
    <source>
        <dbReference type="Proteomes" id="UP000465306"/>
    </source>
</evidence>
<gene>
    <name evidence="4" type="ORF">I2456_00520</name>
    <name evidence="3" type="ORF">MKUB_30280</name>
</gene>
<comment type="similarity">
    <text evidence="1">Belongs to the short-chain dehydrogenases/reductases (SDR) family.</text>
</comment>
<evidence type="ECO:0000256" key="1">
    <source>
        <dbReference type="ARBA" id="ARBA00006484"/>
    </source>
</evidence>
<dbReference type="AlphaFoldDB" id="A0AAX1JCI8"/>
<keyword evidence="2" id="KW-0560">Oxidoreductase</keyword>
<dbReference type="PANTHER" id="PTHR43943">
    <property type="entry name" value="DEHYDROGENASE/REDUCTASE (SDR FAMILY) MEMBER 4"/>
    <property type="match status" value="1"/>
</dbReference>
<dbReference type="Pfam" id="PF13561">
    <property type="entry name" value="adh_short_C2"/>
    <property type="match status" value="1"/>
</dbReference>
<evidence type="ECO:0000313" key="4">
    <source>
        <dbReference type="EMBL" id="QPI38112.1"/>
    </source>
</evidence>
<dbReference type="PRINTS" id="PR00081">
    <property type="entry name" value="GDHRDH"/>
</dbReference>
<sequence>MKSALLEDKTAVVVGVGPGLGREVSAALLDAGARVVIADHSAGRLAASAQALDATGTRVLAMPADIADDESCQALVGAALDHFGSIDAVVIVGAYQEAFGGLFDSELSMWHKSFDTNVVGALRLLRAAVPAMKTAGGGSVVLIGAQAASKPSLPQAGYAASKGALLTTMYYLADELGPDNIRVNAVVPSWMWGPNVQMFVDYRAKSEGKTRQDIVDEITATFALRRMAEDGEVADAIAFFCSEMSRAITGQHLMVNCGEMSR</sequence>
<dbReference type="RefSeq" id="WP_085074389.1">
    <property type="nucleotide sequence ID" value="NZ_BLKU01000005.1"/>
</dbReference>
<reference evidence="3 5" key="1">
    <citation type="journal article" date="2019" name="Emerg. Microbes Infect.">
        <title>Comprehensive subspecies identification of 175 nontuberculous mycobacteria species based on 7547 genomic profiles.</title>
        <authorList>
            <person name="Matsumoto Y."/>
            <person name="Kinjo T."/>
            <person name="Motooka D."/>
            <person name="Nabeya D."/>
            <person name="Jung N."/>
            <person name="Uechi K."/>
            <person name="Horii T."/>
            <person name="Iida T."/>
            <person name="Fujita J."/>
            <person name="Nakamura S."/>
        </authorList>
    </citation>
    <scope>NUCLEOTIDE SEQUENCE [LARGE SCALE GENOMIC DNA]</scope>
    <source>
        <strain evidence="3 5">JCM 13573</strain>
    </source>
</reference>
<dbReference type="CDD" id="cd05233">
    <property type="entry name" value="SDR_c"/>
    <property type="match status" value="1"/>
</dbReference>
<dbReference type="NCBIfam" id="NF005909">
    <property type="entry name" value="PRK07890.1"/>
    <property type="match status" value="1"/>
</dbReference>
<dbReference type="GO" id="GO:0016491">
    <property type="term" value="F:oxidoreductase activity"/>
    <property type="evidence" value="ECO:0007669"/>
    <property type="project" value="UniProtKB-KW"/>
</dbReference>
<reference evidence="4" key="3">
    <citation type="submission" date="2020-11" db="EMBL/GenBank/DDBJ databases">
        <title>Intraspecies plasmid and genomic variation of Mycobacterium kubicae revealed by the complete genome sequences of two clinical isolates.</title>
        <authorList>
            <person name="Hendrix J.R."/>
            <person name="Epperson L.E."/>
            <person name="Honda J.R."/>
            <person name="Strong M."/>
        </authorList>
    </citation>
    <scope>NUCLEOTIDE SEQUENCE</scope>
    <source>
        <strain evidence="4">JCM 13573</strain>
    </source>
</reference>
<evidence type="ECO:0000256" key="2">
    <source>
        <dbReference type="ARBA" id="ARBA00023002"/>
    </source>
</evidence>
<dbReference type="EMBL" id="CP065047">
    <property type="protein sequence ID" value="QPI38112.1"/>
    <property type="molecule type" value="Genomic_DNA"/>
</dbReference>
<keyword evidence="5" id="KW-1185">Reference proteome</keyword>
<evidence type="ECO:0000313" key="3">
    <source>
        <dbReference type="EMBL" id="GFG65538.1"/>
    </source>
</evidence>
<dbReference type="Proteomes" id="UP000663583">
    <property type="component" value="Chromosome"/>
</dbReference>
<dbReference type="InterPro" id="IPR036291">
    <property type="entry name" value="NAD(P)-bd_dom_sf"/>
</dbReference>
<dbReference type="SUPFAM" id="SSF51735">
    <property type="entry name" value="NAD(P)-binding Rossmann-fold domains"/>
    <property type="match status" value="1"/>
</dbReference>
<accession>A0AAX1JCI8</accession>
<dbReference type="FunFam" id="3.40.50.720:FF:000084">
    <property type="entry name" value="Short-chain dehydrogenase reductase"/>
    <property type="match status" value="1"/>
</dbReference>
<protein>
    <submittedName>
        <fullName evidence="4">SDR family oxidoreductase</fullName>
    </submittedName>
    <submittedName>
        <fullName evidence="3">Short-chain dehydrogenase/reductase</fullName>
    </submittedName>
</protein>
<dbReference type="PANTHER" id="PTHR43943:SF17">
    <property type="entry name" value="3-PHENYLPROPIONATE-DIHYDRODIOL_CINNAMIC ACID-DIHYDRODIOL DEHYDROGENASE"/>
    <property type="match status" value="1"/>
</dbReference>
<reference evidence="3" key="2">
    <citation type="submission" date="2020-02" db="EMBL/GenBank/DDBJ databases">
        <authorList>
            <person name="Matsumoto Y."/>
            <person name="Kinjo T."/>
            <person name="Motooka D."/>
            <person name="Nabeya D."/>
            <person name="Jung N."/>
            <person name="Uechi K."/>
            <person name="Horii T."/>
            <person name="Iida T."/>
            <person name="Fujita J."/>
            <person name="Nakamura S."/>
        </authorList>
    </citation>
    <scope>NUCLEOTIDE SEQUENCE</scope>
    <source>
        <strain evidence="3">JCM 13573</strain>
    </source>
</reference>
<organism evidence="4 6">
    <name type="scientific">Mycobacterium kubicae</name>
    <dbReference type="NCBI Taxonomy" id="120959"/>
    <lineage>
        <taxon>Bacteria</taxon>
        <taxon>Bacillati</taxon>
        <taxon>Actinomycetota</taxon>
        <taxon>Actinomycetes</taxon>
        <taxon>Mycobacteriales</taxon>
        <taxon>Mycobacteriaceae</taxon>
        <taxon>Mycobacterium</taxon>
        <taxon>Mycobacterium simiae complex</taxon>
    </lineage>
</organism>
<name>A0AAX1JCI8_9MYCO</name>
<dbReference type="EMBL" id="BLKU01000005">
    <property type="protein sequence ID" value="GFG65538.1"/>
    <property type="molecule type" value="Genomic_DNA"/>
</dbReference>
<proteinExistence type="inferred from homology"/>
<dbReference type="KEGG" id="mku:I2456_00520"/>
<dbReference type="Proteomes" id="UP000465306">
    <property type="component" value="Unassembled WGS sequence"/>
</dbReference>